<dbReference type="EMBL" id="LTAG01000070">
    <property type="protein sequence ID" value="KXO16487.1"/>
    <property type="molecule type" value="Genomic_DNA"/>
</dbReference>
<protein>
    <submittedName>
        <fullName evidence="1">Uncharacterized protein</fullName>
    </submittedName>
</protein>
<evidence type="ECO:0000313" key="2">
    <source>
        <dbReference type="Proteomes" id="UP000070093"/>
    </source>
</evidence>
<gene>
    <name evidence="1" type="ORF">HMPREF3202_01365</name>
</gene>
<organism evidence="1 2">
    <name type="scientific">Prevotella bivia</name>
    <dbReference type="NCBI Taxonomy" id="28125"/>
    <lineage>
        <taxon>Bacteria</taxon>
        <taxon>Pseudomonadati</taxon>
        <taxon>Bacteroidota</taxon>
        <taxon>Bacteroidia</taxon>
        <taxon>Bacteroidales</taxon>
        <taxon>Prevotellaceae</taxon>
        <taxon>Prevotella</taxon>
    </lineage>
</organism>
<dbReference type="AlphaFoldDB" id="A0A137SVU1"/>
<reference evidence="1 2" key="1">
    <citation type="submission" date="2016-02" db="EMBL/GenBank/DDBJ databases">
        <authorList>
            <person name="Wen L."/>
            <person name="He K."/>
            <person name="Yang H."/>
        </authorList>
    </citation>
    <scope>NUCLEOTIDE SEQUENCE [LARGE SCALE GENOMIC DNA]</scope>
    <source>
        <strain evidence="1 2">GED7880</strain>
    </source>
</reference>
<evidence type="ECO:0000313" key="1">
    <source>
        <dbReference type="EMBL" id="KXO16487.1"/>
    </source>
</evidence>
<comment type="caution">
    <text evidence="1">The sequence shown here is derived from an EMBL/GenBank/DDBJ whole genome shotgun (WGS) entry which is preliminary data.</text>
</comment>
<proteinExistence type="predicted"/>
<accession>A0A137SVU1</accession>
<dbReference type="Proteomes" id="UP000070093">
    <property type="component" value="Unassembled WGS sequence"/>
</dbReference>
<name>A0A137SVU1_9BACT</name>
<sequence length="42" mass="4762">MAYGFQGMAMVTGLRQRGGCELWEQHTAQKRPCDKVGTFGKW</sequence>